<organism evidence="1 2">
    <name type="scientific">Strigamia maritima</name>
    <name type="common">European centipede</name>
    <name type="synonym">Geophilus maritimus</name>
    <dbReference type="NCBI Taxonomy" id="126957"/>
    <lineage>
        <taxon>Eukaryota</taxon>
        <taxon>Metazoa</taxon>
        <taxon>Ecdysozoa</taxon>
        <taxon>Arthropoda</taxon>
        <taxon>Myriapoda</taxon>
        <taxon>Chilopoda</taxon>
        <taxon>Pleurostigmophora</taxon>
        <taxon>Geophilomorpha</taxon>
        <taxon>Linotaeniidae</taxon>
        <taxon>Strigamia</taxon>
    </lineage>
</organism>
<evidence type="ECO:0000313" key="2">
    <source>
        <dbReference type="Proteomes" id="UP000014500"/>
    </source>
</evidence>
<name>T1IT33_STRMM</name>
<dbReference type="HOGENOM" id="CLU_2592796_0_0_1"/>
<dbReference type="AlphaFoldDB" id="T1IT33"/>
<protein>
    <submittedName>
        <fullName evidence="1">Uncharacterized protein</fullName>
    </submittedName>
</protein>
<dbReference type="EMBL" id="AFFK01019071">
    <property type="status" value="NOT_ANNOTATED_CDS"/>
    <property type="molecule type" value="Genomic_DNA"/>
</dbReference>
<reference evidence="2" key="1">
    <citation type="submission" date="2011-05" db="EMBL/GenBank/DDBJ databases">
        <authorList>
            <person name="Richards S.R."/>
            <person name="Qu J."/>
            <person name="Jiang H."/>
            <person name="Jhangiani S.N."/>
            <person name="Agravi P."/>
            <person name="Goodspeed R."/>
            <person name="Gross S."/>
            <person name="Mandapat C."/>
            <person name="Jackson L."/>
            <person name="Mathew T."/>
            <person name="Pu L."/>
            <person name="Thornton R."/>
            <person name="Saada N."/>
            <person name="Wilczek-Boney K.B."/>
            <person name="Lee S."/>
            <person name="Kovar C."/>
            <person name="Wu Y."/>
            <person name="Scherer S.E."/>
            <person name="Worley K.C."/>
            <person name="Muzny D.M."/>
            <person name="Gibbs R."/>
        </authorList>
    </citation>
    <scope>NUCLEOTIDE SEQUENCE</scope>
    <source>
        <strain evidence="2">Brora</strain>
    </source>
</reference>
<dbReference type="Proteomes" id="UP000014500">
    <property type="component" value="Unassembled WGS sequence"/>
</dbReference>
<reference evidence="1" key="2">
    <citation type="submission" date="2015-02" db="UniProtKB">
        <authorList>
            <consortium name="EnsemblMetazoa"/>
        </authorList>
    </citation>
    <scope>IDENTIFICATION</scope>
</reference>
<keyword evidence="2" id="KW-1185">Reference proteome</keyword>
<proteinExistence type="predicted"/>
<evidence type="ECO:0000313" key="1">
    <source>
        <dbReference type="EnsemblMetazoa" id="SMAR004277-PA"/>
    </source>
</evidence>
<accession>T1IT33</accession>
<dbReference type="EnsemblMetazoa" id="SMAR004277-RA">
    <property type="protein sequence ID" value="SMAR004277-PA"/>
    <property type="gene ID" value="SMAR004277"/>
</dbReference>
<sequence length="80" mass="9610">MRNLVKEKNNVIEFLNFSFPFWSFQHSNRLRFPLVHKGVLLNVQLHCMVRMICVGYKRFVFFSSRKSLSVSFLKLIKLML</sequence>